<name>A0A0A9DDD3_ARUDO</name>
<reference evidence="2" key="1">
    <citation type="submission" date="2014-09" db="EMBL/GenBank/DDBJ databases">
        <authorList>
            <person name="Magalhaes I.L.F."/>
            <person name="Oliveira U."/>
            <person name="Santos F.R."/>
            <person name="Vidigal T.H.D.A."/>
            <person name="Brescovit A.D."/>
            <person name="Santos A.J."/>
        </authorList>
    </citation>
    <scope>NUCLEOTIDE SEQUENCE</scope>
    <source>
        <tissue evidence="2">Shoot tissue taken approximately 20 cm above the soil surface</tissue>
    </source>
</reference>
<sequence length="53" mass="6888">MIIFFLFLKLGDYWISVTCFLYFIYIYFLYRLKRRSKHFLHLMSYWRSQRSLY</sequence>
<organism evidence="2">
    <name type="scientific">Arundo donax</name>
    <name type="common">Giant reed</name>
    <name type="synonym">Donax arundinaceus</name>
    <dbReference type="NCBI Taxonomy" id="35708"/>
    <lineage>
        <taxon>Eukaryota</taxon>
        <taxon>Viridiplantae</taxon>
        <taxon>Streptophyta</taxon>
        <taxon>Embryophyta</taxon>
        <taxon>Tracheophyta</taxon>
        <taxon>Spermatophyta</taxon>
        <taxon>Magnoliopsida</taxon>
        <taxon>Liliopsida</taxon>
        <taxon>Poales</taxon>
        <taxon>Poaceae</taxon>
        <taxon>PACMAD clade</taxon>
        <taxon>Arundinoideae</taxon>
        <taxon>Arundineae</taxon>
        <taxon>Arundo</taxon>
    </lineage>
</organism>
<dbReference type="EMBL" id="GBRH01216123">
    <property type="protein sequence ID" value="JAD81772.1"/>
    <property type="molecule type" value="Transcribed_RNA"/>
</dbReference>
<keyword evidence="1" id="KW-0472">Membrane</keyword>
<keyword evidence="1" id="KW-0812">Transmembrane</keyword>
<proteinExistence type="predicted"/>
<dbReference type="AlphaFoldDB" id="A0A0A9DDD3"/>
<evidence type="ECO:0000256" key="1">
    <source>
        <dbReference type="SAM" id="Phobius"/>
    </source>
</evidence>
<evidence type="ECO:0000313" key="2">
    <source>
        <dbReference type="EMBL" id="JAD81772.1"/>
    </source>
</evidence>
<reference evidence="2" key="2">
    <citation type="journal article" date="2015" name="Data Brief">
        <title>Shoot transcriptome of the giant reed, Arundo donax.</title>
        <authorList>
            <person name="Barrero R.A."/>
            <person name="Guerrero F.D."/>
            <person name="Moolhuijzen P."/>
            <person name="Goolsby J.A."/>
            <person name="Tidwell J."/>
            <person name="Bellgard S.E."/>
            <person name="Bellgard M.I."/>
        </authorList>
    </citation>
    <scope>NUCLEOTIDE SEQUENCE</scope>
    <source>
        <tissue evidence="2">Shoot tissue taken approximately 20 cm above the soil surface</tissue>
    </source>
</reference>
<feature type="transmembrane region" description="Helical" evidence="1">
    <location>
        <begin position="13"/>
        <end position="30"/>
    </location>
</feature>
<protein>
    <submittedName>
        <fullName evidence="2">PtrTrxy2</fullName>
    </submittedName>
</protein>
<keyword evidence="1" id="KW-1133">Transmembrane helix</keyword>
<accession>A0A0A9DDD3</accession>